<organism evidence="2 3">
    <name type="scientific">Hominenteromicrobium mulieris</name>
    <dbReference type="NCBI Taxonomy" id="2885357"/>
    <lineage>
        <taxon>Bacteria</taxon>
        <taxon>Bacillati</taxon>
        <taxon>Bacillota</taxon>
        <taxon>Clostridia</taxon>
        <taxon>Eubacteriales</taxon>
        <taxon>Oscillospiraceae</taxon>
        <taxon>Hominenteromicrobium</taxon>
    </lineage>
</organism>
<evidence type="ECO:0000313" key="3">
    <source>
        <dbReference type="Proteomes" id="UP001199424"/>
    </source>
</evidence>
<dbReference type="PANTHER" id="PTHR37804">
    <property type="entry name" value="CDAA REGULATORY PROTEIN CDAR"/>
    <property type="match status" value="1"/>
</dbReference>
<dbReference type="InterPro" id="IPR012505">
    <property type="entry name" value="YbbR"/>
</dbReference>
<keyword evidence="1" id="KW-0472">Membrane</keyword>
<dbReference type="Gene3D" id="2.170.120.40">
    <property type="entry name" value="YbbR-like domain"/>
    <property type="match status" value="2"/>
</dbReference>
<name>A0AAE3AGZ0_9FIRM</name>
<protein>
    <recommendedName>
        <fullName evidence="4">YbbR-like protein</fullName>
    </recommendedName>
</protein>
<keyword evidence="3" id="KW-1185">Reference proteome</keyword>
<reference evidence="2" key="1">
    <citation type="submission" date="2021-10" db="EMBL/GenBank/DDBJ databases">
        <title>Anaerobic single-cell dispensing facilitates the cultivation of human gut bacteria.</title>
        <authorList>
            <person name="Afrizal A."/>
        </authorList>
    </citation>
    <scope>NUCLEOTIDE SEQUENCE</scope>
    <source>
        <strain evidence="2">CLA-AA-H250</strain>
    </source>
</reference>
<keyword evidence="1" id="KW-1133">Transmembrane helix</keyword>
<dbReference type="Pfam" id="PF07949">
    <property type="entry name" value="YbbR"/>
    <property type="match status" value="1"/>
</dbReference>
<evidence type="ECO:0008006" key="4">
    <source>
        <dbReference type="Google" id="ProtNLM"/>
    </source>
</evidence>
<sequence>MSKKPRNEVKQRLRVFENNTILLIFSFLAAAAVWFAMMASNSESRATVIRNVPINVEISDTAQEAGVRVFSMSSSATDVSITGNSLITSKVTSEDIGVTATLDPSVSMLTGSSLQQTTLSLRAAKKGNTLAEYEVESVSPSEITVVYDKYKETQLTLETNFQYTTAENYYAPSTPTLSTELITVSGPESSVNKVARAVLEYKFSEELTQSKSLSCKVTLYDANGNVLDPTELYLKLSDDTVEVSIPVTSRQTVKLEADVRNIPDSFASNRITIDPAEIEIAGDGETVSKYTTLTLSTPINFLDVTPENNTFTVAIPVPSSVTNVTRVENATVTFNLNGYKETSVLTSNISVTNVPEGMEAELSTKTLTLKIIGTAAQISKLTGDSVFCTVDLSTVTDPSGSMEAPVTVTINNADSCWATGSYTAHVTLLPKTESSTSNASN</sequence>
<feature type="transmembrane region" description="Helical" evidence="1">
    <location>
        <begin position="21"/>
        <end position="40"/>
    </location>
</feature>
<evidence type="ECO:0000313" key="2">
    <source>
        <dbReference type="EMBL" id="MCC2136514.1"/>
    </source>
</evidence>
<keyword evidence="1" id="KW-0812">Transmembrane</keyword>
<dbReference type="EMBL" id="JAJEQC010000004">
    <property type="protein sequence ID" value="MCC2136514.1"/>
    <property type="molecule type" value="Genomic_DNA"/>
</dbReference>
<proteinExistence type="predicted"/>
<gene>
    <name evidence="2" type="ORF">LKD31_05740</name>
</gene>
<dbReference type="RefSeq" id="WP_308448984.1">
    <property type="nucleotide sequence ID" value="NZ_JAJEQC010000004.1"/>
</dbReference>
<dbReference type="PANTHER" id="PTHR37804:SF1">
    <property type="entry name" value="CDAA REGULATORY PROTEIN CDAR"/>
    <property type="match status" value="1"/>
</dbReference>
<accession>A0AAE3AGZ0</accession>
<dbReference type="AlphaFoldDB" id="A0AAE3AGZ0"/>
<evidence type="ECO:0000256" key="1">
    <source>
        <dbReference type="SAM" id="Phobius"/>
    </source>
</evidence>
<dbReference type="InterPro" id="IPR053154">
    <property type="entry name" value="c-di-AMP_regulator"/>
</dbReference>
<dbReference type="Proteomes" id="UP001199424">
    <property type="component" value="Unassembled WGS sequence"/>
</dbReference>
<dbReference type="Gene3D" id="2.170.120.30">
    <property type="match status" value="2"/>
</dbReference>
<comment type="caution">
    <text evidence="2">The sequence shown here is derived from an EMBL/GenBank/DDBJ whole genome shotgun (WGS) entry which is preliminary data.</text>
</comment>